<keyword evidence="2" id="KW-1185">Reference proteome</keyword>
<proteinExistence type="predicted"/>
<reference evidence="1" key="1">
    <citation type="submission" date="2022-09" db="EMBL/GenBank/DDBJ databases">
        <title>Bacterial diversity in gut of crayfish and pufferfish.</title>
        <authorList>
            <person name="Huang Y."/>
        </authorList>
    </citation>
    <scope>NUCLEOTIDE SEQUENCE</scope>
    <source>
        <strain evidence="1">PR12</strain>
    </source>
</reference>
<accession>A0ABY6A3W0</accession>
<gene>
    <name evidence="1" type="ORF">N4T19_09710</name>
</gene>
<dbReference type="Proteomes" id="UP001058290">
    <property type="component" value="Chromosome"/>
</dbReference>
<evidence type="ECO:0000313" key="2">
    <source>
        <dbReference type="Proteomes" id="UP001058290"/>
    </source>
</evidence>
<dbReference type="RefSeq" id="WP_133248133.1">
    <property type="nucleotide sequence ID" value="NZ_CP104377.1"/>
</dbReference>
<organism evidence="1 2">
    <name type="scientific">Comamonas squillarum</name>
    <dbReference type="NCBI Taxonomy" id="2977320"/>
    <lineage>
        <taxon>Bacteria</taxon>
        <taxon>Pseudomonadati</taxon>
        <taxon>Pseudomonadota</taxon>
        <taxon>Betaproteobacteria</taxon>
        <taxon>Burkholderiales</taxon>
        <taxon>Comamonadaceae</taxon>
        <taxon>Comamonas</taxon>
    </lineage>
</organism>
<sequence>MHPVPRLAQQLVTEWAEDLAPVLGRSVEEIQQKGLGAADFPSNGSLHIKLMDGSFVQFEHAFHVVNARKFAIAVFTEHCGYHVFPFHEAEVSRIQREVLFVQAF</sequence>
<evidence type="ECO:0000313" key="1">
    <source>
        <dbReference type="EMBL" id="UXC20358.1"/>
    </source>
</evidence>
<name>A0ABY6A3W0_9BURK</name>
<dbReference type="EMBL" id="CP104377">
    <property type="protein sequence ID" value="UXC20358.1"/>
    <property type="molecule type" value="Genomic_DNA"/>
</dbReference>
<protein>
    <submittedName>
        <fullName evidence="1">Uncharacterized protein</fullName>
    </submittedName>
</protein>